<dbReference type="AlphaFoldDB" id="A0A6U6F7I3"/>
<evidence type="ECO:0000256" key="2">
    <source>
        <dbReference type="SAM" id="MobiDB-lite"/>
    </source>
</evidence>
<feature type="compositionally biased region" description="Basic and acidic residues" evidence="2">
    <location>
        <begin position="37"/>
        <end position="46"/>
    </location>
</feature>
<organism evidence="5">
    <name type="scientific">Odontella aurita</name>
    <dbReference type="NCBI Taxonomy" id="265563"/>
    <lineage>
        <taxon>Eukaryota</taxon>
        <taxon>Sar</taxon>
        <taxon>Stramenopiles</taxon>
        <taxon>Ochrophyta</taxon>
        <taxon>Bacillariophyta</taxon>
        <taxon>Mediophyceae</taxon>
        <taxon>Biddulphiophycidae</taxon>
        <taxon>Eupodiscales</taxon>
        <taxon>Odontellaceae</taxon>
        <taxon>Odontella</taxon>
    </lineage>
</organism>
<evidence type="ECO:0000313" key="5">
    <source>
        <dbReference type="EMBL" id="CAE2242587.1"/>
    </source>
</evidence>
<dbReference type="GO" id="GO:0000287">
    <property type="term" value="F:magnesium ion binding"/>
    <property type="evidence" value="ECO:0007669"/>
    <property type="project" value="InterPro"/>
</dbReference>
<dbReference type="EMBL" id="HBKQ01024530">
    <property type="protein sequence ID" value="CAE2242590.1"/>
    <property type="molecule type" value="Transcribed_RNA"/>
</dbReference>
<proteinExistence type="inferred from homology"/>
<evidence type="ECO:0000256" key="3">
    <source>
        <dbReference type="SAM" id="SignalP"/>
    </source>
</evidence>
<dbReference type="EMBL" id="HBKQ01024527">
    <property type="protein sequence ID" value="CAE2242587.1"/>
    <property type="molecule type" value="Transcribed_RNA"/>
</dbReference>
<accession>A0A6U6F7I3</accession>
<reference evidence="5" key="1">
    <citation type="submission" date="2021-01" db="EMBL/GenBank/DDBJ databases">
        <authorList>
            <person name="Corre E."/>
            <person name="Pelletier E."/>
            <person name="Niang G."/>
            <person name="Scheremetjew M."/>
            <person name="Finn R."/>
            <person name="Kale V."/>
            <person name="Holt S."/>
            <person name="Cochrane G."/>
            <person name="Meng A."/>
            <person name="Brown T."/>
            <person name="Cohen L."/>
        </authorList>
    </citation>
    <scope>NUCLEOTIDE SEQUENCE</scope>
    <source>
        <strain evidence="5">Isolate 1302-5</strain>
    </source>
</reference>
<dbReference type="Gene3D" id="3.40.50.2020">
    <property type="match status" value="2"/>
</dbReference>
<comment type="similarity">
    <text evidence="1">Belongs to the ribose-phosphate pyrophosphokinase family.</text>
</comment>
<evidence type="ECO:0000259" key="4">
    <source>
        <dbReference type="Pfam" id="PF00156"/>
    </source>
</evidence>
<dbReference type="GO" id="GO:0006015">
    <property type="term" value="P:5-phosphoribose 1-diphosphate biosynthetic process"/>
    <property type="evidence" value="ECO:0007669"/>
    <property type="project" value="TreeGrafter"/>
</dbReference>
<feature type="signal peptide" evidence="3">
    <location>
        <begin position="1"/>
        <end position="22"/>
    </location>
</feature>
<protein>
    <recommendedName>
        <fullName evidence="4">Phosphoribosyltransferase domain-containing protein</fullName>
    </recommendedName>
</protein>
<gene>
    <name evidence="5" type="ORF">OAUR00152_LOCUS16740</name>
    <name evidence="6" type="ORF">OAUR00152_LOCUS16743</name>
</gene>
<dbReference type="InterPro" id="IPR000836">
    <property type="entry name" value="PRTase_dom"/>
</dbReference>
<dbReference type="PANTHER" id="PTHR10210:SF45">
    <property type="entry name" value="RIBOSE-PHOSPHATE PYROPHOSPHOKINASE 3, CHLOROPLASTIC"/>
    <property type="match status" value="1"/>
</dbReference>
<dbReference type="SUPFAM" id="SSF53271">
    <property type="entry name" value="PRTase-like"/>
    <property type="match status" value="1"/>
</dbReference>
<dbReference type="CDD" id="cd06223">
    <property type="entry name" value="PRTases_typeI"/>
    <property type="match status" value="1"/>
</dbReference>
<feature type="domain" description="Phosphoribosyltransferase" evidence="4">
    <location>
        <begin position="286"/>
        <end position="366"/>
    </location>
</feature>
<dbReference type="InterPro" id="IPR005946">
    <property type="entry name" value="Rib-P_diPkinase"/>
</dbReference>
<dbReference type="Pfam" id="PF00156">
    <property type="entry name" value="Pribosyltran"/>
    <property type="match status" value="1"/>
</dbReference>
<keyword evidence="3" id="KW-0732">Signal</keyword>
<dbReference type="InterPro" id="IPR029057">
    <property type="entry name" value="PRTase-like"/>
</dbReference>
<evidence type="ECO:0000313" key="6">
    <source>
        <dbReference type="EMBL" id="CAE2242590.1"/>
    </source>
</evidence>
<name>A0A6U6F7I3_9STRA</name>
<dbReference type="GO" id="GO:0006164">
    <property type="term" value="P:purine nucleotide biosynthetic process"/>
    <property type="evidence" value="ECO:0007669"/>
    <property type="project" value="TreeGrafter"/>
</dbReference>
<evidence type="ECO:0000256" key="1">
    <source>
        <dbReference type="ARBA" id="ARBA00006478"/>
    </source>
</evidence>
<dbReference type="PANTHER" id="PTHR10210">
    <property type="entry name" value="RIBOSE-PHOSPHATE DIPHOSPHOKINASE FAMILY MEMBER"/>
    <property type="match status" value="1"/>
</dbReference>
<dbReference type="GO" id="GO:0005737">
    <property type="term" value="C:cytoplasm"/>
    <property type="evidence" value="ECO:0007669"/>
    <property type="project" value="TreeGrafter"/>
</dbReference>
<feature type="chain" id="PRO_5035586026" description="Phosphoribosyltransferase domain-containing protein" evidence="3">
    <location>
        <begin position="23"/>
        <end position="428"/>
    </location>
</feature>
<dbReference type="GO" id="GO:0002189">
    <property type="term" value="C:ribose phosphate diphosphokinase complex"/>
    <property type="evidence" value="ECO:0007669"/>
    <property type="project" value="TreeGrafter"/>
</dbReference>
<sequence>MSSKLMLLILVILSSLQRHCFATDDSSAPNGAGDCVEDVRHPEHPSHQPSTQKNGARRCNEVEDTRRTLWEQHSCRRQERQYQIIAAEACEDMARRMEYAYPDRFTFFPTKWDKFPDDTDDIEIGGFAPYNNISGKHVLFLASFHNNGVTMSQFQVLISLLQSFISSLTVILPYYPVGKCEIHKIREKHAAEVHHTCCCCHFDCFYKLGTMERVTREGTVATAATYAHMFSSLPNCGKPTRLMLYDLHTLQNRFYLHGNAVASLHSAIPLLKERMEKMNINSVAFPDDGAAKRFATLFSHMEVEIVVCGKTRGEGDIRKIAIQDGNAKGKNIVIVDDLVQTGGTLYESGKVLKEAGALSVNAYVTHAVFPMDSWKRFSKGGDRACFNKFWVTNSIPTTTNQLPLDDVFEVLDLMDLLVNDLDYFPAGI</sequence>
<feature type="region of interest" description="Disordered" evidence="2">
    <location>
        <begin position="26"/>
        <end position="60"/>
    </location>
</feature>